<keyword evidence="1" id="KW-0472">Membrane</keyword>
<protein>
    <recommendedName>
        <fullName evidence="4">Phage holin family protein</fullName>
    </recommendedName>
</protein>
<dbReference type="EMBL" id="MEZK01000003">
    <property type="protein sequence ID" value="OGD63900.1"/>
    <property type="molecule type" value="Genomic_DNA"/>
</dbReference>
<dbReference type="PANTHER" id="PTHR37309">
    <property type="entry name" value="SLR0284 PROTEIN"/>
    <property type="match status" value="1"/>
</dbReference>
<evidence type="ECO:0000256" key="1">
    <source>
        <dbReference type="SAM" id="Phobius"/>
    </source>
</evidence>
<dbReference type="PANTHER" id="PTHR37309:SF1">
    <property type="entry name" value="SLR0284 PROTEIN"/>
    <property type="match status" value="1"/>
</dbReference>
<feature type="transmembrane region" description="Helical" evidence="1">
    <location>
        <begin position="7"/>
        <end position="24"/>
    </location>
</feature>
<sequence length="138" mass="15347">MGLKSLLRSLFYSFLSLGGLKWFFPGFQVNGDWGELLLAAVVLTAINLLVKPVLKLILLPFNLISFGLFRWVINVLSLLILAFLVDQVRFAAWHFPGFSYAGITLPAINFSALGSLIVSSFLLTFIRRAIGWVLKNGD</sequence>
<keyword evidence="1" id="KW-0812">Transmembrane</keyword>
<keyword evidence="1" id="KW-1133">Transmembrane helix</keyword>
<dbReference type="STRING" id="1797457.A2160_01600"/>
<evidence type="ECO:0008006" key="4">
    <source>
        <dbReference type="Google" id="ProtNLM"/>
    </source>
</evidence>
<feature type="transmembrane region" description="Helical" evidence="1">
    <location>
        <begin position="61"/>
        <end position="85"/>
    </location>
</feature>
<feature type="transmembrane region" description="Helical" evidence="1">
    <location>
        <begin position="105"/>
        <end position="126"/>
    </location>
</feature>
<dbReference type="InterPro" id="IPR007165">
    <property type="entry name" value="Phage_holin_4_2"/>
</dbReference>
<organism evidence="2 3">
    <name type="scientific">Candidatus Beckwithbacteria bacterium RBG_13_42_9</name>
    <dbReference type="NCBI Taxonomy" id="1797457"/>
    <lineage>
        <taxon>Bacteria</taxon>
        <taxon>Candidatus Beckwithiibacteriota</taxon>
    </lineage>
</organism>
<dbReference type="Pfam" id="PF04020">
    <property type="entry name" value="Phage_holin_4_2"/>
    <property type="match status" value="1"/>
</dbReference>
<dbReference type="AlphaFoldDB" id="A0A1F5E9A9"/>
<dbReference type="Proteomes" id="UP000177006">
    <property type="component" value="Unassembled WGS sequence"/>
</dbReference>
<evidence type="ECO:0000313" key="3">
    <source>
        <dbReference type="Proteomes" id="UP000177006"/>
    </source>
</evidence>
<proteinExistence type="predicted"/>
<reference evidence="2 3" key="1">
    <citation type="journal article" date="2016" name="Nat. Commun.">
        <title>Thousands of microbial genomes shed light on interconnected biogeochemical processes in an aquifer system.</title>
        <authorList>
            <person name="Anantharaman K."/>
            <person name="Brown C.T."/>
            <person name="Hug L.A."/>
            <person name="Sharon I."/>
            <person name="Castelle C.J."/>
            <person name="Probst A.J."/>
            <person name="Thomas B.C."/>
            <person name="Singh A."/>
            <person name="Wilkins M.J."/>
            <person name="Karaoz U."/>
            <person name="Brodie E.L."/>
            <person name="Williams K.H."/>
            <person name="Hubbard S.S."/>
            <person name="Banfield J.F."/>
        </authorList>
    </citation>
    <scope>NUCLEOTIDE SEQUENCE [LARGE SCALE GENOMIC DNA]</scope>
</reference>
<accession>A0A1F5E9A9</accession>
<gene>
    <name evidence="2" type="ORF">A2160_01600</name>
</gene>
<comment type="caution">
    <text evidence="2">The sequence shown here is derived from an EMBL/GenBank/DDBJ whole genome shotgun (WGS) entry which is preliminary data.</text>
</comment>
<evidence type="ECO:0000313" key="2">
    <source>
        <dbReference type="EMBL" id="OGD63900.1"/>
    </source>
</evidence>
<name>A0A1F5E9A9_9BACT</name>
<feature type="transmembrane region" description="Helical" evidence="1">
    <location>
        <begin position="36"/>
        <end position="54"/>
    </location>
</feature>